<keyword evidence="11" id="KW-0012">Acyltransferase</keyword>
<keyword evidence="6" id="KW-0443">Lipid metabolism</keyword>
<dbReference type="AlphaFoldDB" id="A0A1W1C1U4"/>
<evidence type="ECO:0000256" key="3">
    <source>
        <dbReference type="ARBA" id="ARBA00022490"/>
    </source>
</evidence>
<gene>
    <name evidence="11" type="ORF">MNB_SV-6-1214</name>
</gene>
<evidence type="ECO:0000256" key="8">
    <source>
        <dbReference type="ARBA" id="ARBA00023264"/>
    </source>
</evidence>
<dbReference type="InterPro" id="IPR003664">
    <property type="entry name" value="FA_synthesis"/>
</dbReference>
<evidence type="ECO:0000256" key="10">
    <source>
        <dbReference type="ARBA" id="ARBA00046608"/>
    </source>
</evidence>
<dbReference type="HAMAP" id="MF_00019">
    <property type="entry name" value="PlsX"/>
    <property type="match status" value="1"/>
</dbReference>
<comment type="subcellular location">
    <subcellularLocation>
        <location evidence="2">Cytoplasm</location>
    </subcellularLocation>
</comment>
<evidence type="ECO:0000256" key="1">
    <source>
        <dbReference type="ARBA" id="ARBA00001232"/>
    </source>
</evidence>
<keyword evidence="3" id="KW-0963">Cytoplasm</keyword>
<name>A0A1W1C1U4_9ZZZZ</name>
<evidence type="ECO:0000256" key="9">
    <source>
        <dbReference type="ARBA" id="ARBA00024069"/>
    </source>
</evidence>
<organism evidence="11">
    <name type="scientific">hydrothermal vent metagenome</name>
    <dbReference type="NCBI Taxonomy" id="652676"/>
    <lineage>
        <taxon>unclassified sequences</taxon>
        <taxon>metagenomes</taxon>
        <taxon>ecological metagenomes</taxon>
    </lineage>
</organism>
<comment type="subunit">
    <text evidence="10">Homodimer. Probably interacts with PlsY.</text>
</comment>
<dbReference type="GO" id="GO:0005737">
    <property type="term" value="C:cytoplasm"/>
    <property type="evidence" value="ECO:0007669"/>
    <property type="project" value="UniProtKB-SubCell"/>
</dbReference>
<accession>A0A1W1C1U4</accession>
<evidence type="ECO:0000256" key="5">
    <source>
        <dbReference type="ARBA" id="ARBA00022679"/>
    </source>
</evidence>
<dbReference type="Gene3D" id="3.40.718.10">
    <property type="entry name" value="Isopropylmalate Dehydrogenase"/>
    <property type="match status" value="1"/>
</dbReference>
<evidence type="ECO:0000256" key="4">
    <source>
        <dbReference type="ARBA" id="ARBA00022516"/>
    </source>
</evidence>
<proteinExistence type="inferred from homology"/>
<dbReference type="PIRSF" id="PIRSF002465">
    <property type="entry name" value="Phsphlp_syn_PlsX"/>
    <property type="match status" value="1"/>
</dbReference>
<evidence type="ECO:0000256" key="6">
    <source>
        <dbReference type="ARBA" id="ARBA00023098"/>
    </source>
</evidence>
<evidence type="ECO:0000256" key="2">
    <source>
        <dbReference type="ARBA" id="ARBA00004496"/>
    </source>
</evidence>
<protein>
    <recommendedName>
        <fullName evidence="9">phosphate acyltransferase</fullName>
        <ecNumber evidence="9">2.3.1.274</ecNumber>
    </recommendedName>
</protein>
<comment type="catalytic activity">
    <reaction evidence="1">
        <text>a fatty acyl-[ACP] + phosphate = an acyl phosphate + holo-[ACP]</text>
        <dbReference type="Rhea" id="RHEA:42292"/>
        <dbReference type="Rhea" id="RHEA-COMP:9685"/>
        <dbReference type="Rhea" id="RHEA-COMP:14125"/>
        <dbReference type="ChEBI" id="CHEBI:43474"/>
        <dbReference type="ChEBI" id="CHEBI:59918"/>
        <dbReference type="ChEBI" id="CHEBI:64479"/>
        <dbReference type="ChEBI" id="CHEBI:138651"/>
        <dbReference type="EC" id="2.3.1.274"/>
    </reaction>
</comment>
<dbReference type="EMBL" id="FPHC01000053">
    <property type="protein sequence ID" value="SFV59672.1"/>
    <property type="molecule type" value="Genomic_DNA"/>
</dbReference>
<dbReference type="Pfam" id="PF02504">
    <property type="entry name" value="FA_synthesis"/>
    <property type="match status" value="1"/>
</dbReference>
<dbReference type="GO" id="GO:0008654">
    <property type="term" value="P:phospholipid biosynthetic process"/>
    <property type="evidence" value="ECO:0007669"/>
    <property type="project" value="UniProtKB-KW"/>
</dbReference>
<keyword evidence="7" id="KW-0594">Phospholipid biosynthesis</keyword>
<reference evidence="11" key="1">
    <citation type="submission" date="2016-10" db="EMBL/GenBank/DDBJ databases">
        <authorList>
            <person name="de Groot N.N."/>
        </authorList>
    </citation>
    <scope>NUCLEOTIDE SEQUENCE</scope>
</reference>
<evidence type="ECO:0000313" key="11">
    <source>
        <dbReference type="EMBL" id="SFV59672.1"/>
    </source>
</evidence>
<dbReference type="NCBIfam" id="TIGR00182">
    <property type="entry name" value="plsX"/>
    <property type="match status" value="1"/>
</dbReference>
<dbReference type="PANTHER" id="PTHR30100">
    <property type="entry name" value="FATTY ACID/PHOSPHOLIPID SYNTHESIS PROTEIN PLSX"/>
    <property type="match status" value="1"/>
</dbReference>
<evidence type="ECO:0000256" key="7">
    <source>
        <dbReference type="ARBA" id="ARBA00023209"/>
    </source>
</evidence>
<keyword evidence="4" id="KW-0444">Lipid biosynthesis</keyword>
<sequence length="340" mass="36327">MQDKNSIIKIAIDAMGGDFGPEPIIDGTIQALRERSFLPILVGDKEEILSLLPANFVSRVEIVEASDVISMSDQATNALRRRESSIYKAVELVRNKEADAVVSAGHSGATMTLATLRIGRLPHISKPALATLMPNLGTDKTLVLDVGAVVDCKAQNLYEFGAMGEAYVQKIMGVDKPQVGLLANGSESSKGNELTKEAFKLLENLDGFVGNVEGRDIFNGSVNVVVCDGFTGNILLKASEGVVSTIFSMMKQHIRKSLPAKFGALLMKKKVFASLKKEVDYEEYGGAPLLGVDGCAIVSHGSSSAKAIKNAIFQAISYTKSDVNATIEALLTESKKSQNS</sequence>
<dbReference type="GO" id="GO:0043811">
    <property type="term" value="F:phosphate:acyl-[acyl carrier protein] acyltransferase activity"/>
    <property type="evidence" value="ECO:0007669"/>
    <property type="project" value="UniProtKB-EC"/>
</dbReference>
<keyword evidence="8" id="KW-1208">Phospholipid metabolism</keyword>
<dbReference type="EC" id="2.3.1.274" evidence="9"/>
<dbReference type="SUPFAM" id="SSF53659">
    <property type="entry name" value="Isocitrate/Isopropylmalate dehydrogenase-like"/>
    <property type="match status" value="1"/>
</dbReference>
<dbReference type="InterPro" id="IPR012281">
    <property type="entry name" value="Phospholipid_synth_PlsX-like"/>
</dbReference>
<keyword evidence="5 11" id="KW-0808">Transferase</keyword>
<dbReference type="GO" id="GO:0006633">
    <property type="term" value="P:fatty acid biosynthetic process"/>
    <property type="evidence" value="ECO:0007669"/>
    <property type="project" value="InterPro"/>
</dbReference>
<dbReference type="PANTHER" id="PTHR30100:SF1">
    <property type="entry name" value="PHOSPHATE ACYLTRANSFERASE"/>
    <property type="match status" value="1"/>
</dbReference>